<dbReference type="GO" id="GO:0071944">
    <property type="term" value="C:cell periphery"/>
    <property type="evidence" value="ECO:0007669"/>
    <property type="project" value="UniProtKB-ARBA"/>
</dbReference>
<evidence type="ECO:0000256" key="3">
    <source>
        <dbReference type="ARBA" id="ARBA00022989"/>
    </source>
</evidence>
<organism evidence="8 9">
    <name type="scientific">Batillaria attramentaria</name>
    <dbReference type="NCBI Taxonomy" id="370345"/>
    <lineage>
        <taxon>Eukaryota</taxon>
        <taxon>Metazoa</taxon>
        <taxon>Spiralia</taxon>
        <taxon>Lophotrochozoa</taxon>
        <taxon>Mollusca</taxon>
        <taxon>Gastropoda</taxon>
        <taxon>Caenogastropoda</taxon>
        <taxon>Sorbeoconcha</taxon>
        <taxon>Cerithioidea</taxon>
        <taxon>Batillariidae</taxon>
        <taxon>Batillaria</taxon>
    </lineage>
</organism>
<protein>
    <recommendedName>
        <fullName evidence="7">Ig-like domain-containing protein</fullName>
    </recommendedName>
</protein>
<feature type="transmembrane region" description="Helical" evidence="6">
    <location>
        <begin position="352"/>
        <end position="372"/>
    </location>
</feature>
<dbReference type="InterPro" id="IPR013783">
    <property type="entry name" value="Ig-like_fold"/>
</dbReference>
<evidence type="ECO:0000256" key="2">
    <source>
        <dbReference type="ARBA" id="ARBA00022692"/>
    </source>
</evidence>
<feature type="transmembrane region" description="Helical" evidence="6">
    <location>
        <begin position="245"/>
        <end position="265"/>
    </location>
</feature>
<comment type="subcellular location">
    <subcellularLocation>
        <location evidence="1">Membrane</location>
        <topology evidence="1">Single-pass membrane protein</topology>
    </subcellularLocation>
</comment>
<gene>
    <name evidence="8" type="ORF">BaRGS_00035028</name>
</gene>
<dbReference type="InterPro" id="IPR027417">
    <property type="entry name" value="P-loop_NTPase"/>
</dbReference>
<feature type="region of interest" description="Disordered" evidence="5">
    <location>
        <begin position="383"/>
        <end position="464"/>
    </location>
</feature>
<keyword evidence="2 6" id="KW-0812">Transmembrane</keyword>
<feature type="compositionally biased region" description="Polar residues" evidence="5">
    <location>
        <begin position="328"/>
        <end position="344"/>
    </location>
</feature>
<dbReference type="EMBL" id="JACVVK020000459">
    <property type="protein sequence ID" value="KAK7473753.1"/>
    <property type="molecule type" value="Genomic_DNA"/>
</dbReference>
<evidence type="ECO:0000256" key="1">
    <source>
        <dbReference type="ARBA" id="ARBA00004167"/>
    </source>
</evidence>
<dbReference type="SUPFAM" id="SSF52540">
    <property type="entry name" value="P-loop containing nucleoside triphosphate hydrolases"/>
    <property type="match status" value="1"/>
</dbReference>
<feature type="compositionally biased region" description="Polar residues" evidence="5">
    <location>
        <begin position="435"/>
        <end position="464"/>
    </location>
</feature>
<dbReference type="PANTHER" id="PTHR15549:SF6">
    <property type="entry name" value="MID2 DOMAIN-CONTAINING PROTEIN"/>
    <property type="match status" value="1"/>
</dbReference>
<feature type="compositionally biased region" description="Low complexity" evidence="5">
    <location>
        <begin position="418"/>
        <end position="434"/>
    </location>
</feature>
<sequence length="752" mass="83135">MAISPRLILASDVHCSIPSVVSGESATLTCYFTENIQQGRREFLVLHYLTNVTFKEIIYCHWFTSDENSDKPECRPKPGYEYGELDNTTFTLKIPAATEENVGKYQCQQLPSDSTRTKSCHLTLKDTVTLPLFIAVPVGVVAFLICVAVVVCVWYFRRRRRNVSTVDIETNSQQREQTKEDGEHTQPLIPRNEASQCDIASGETETNPTSSTSPSQPSATGALSTESAASPSTNGSTAGEDTVKLPLLIAVPVGVLAFLISAVFWRRRNVSTVDIETNSQQREQTKEDGEHTQPLIPRNEASQPDLVSGETETNPTSSTSPSQPSATRALSTESAASPSTNGSTAREDTVKLPLLIAVPVGVLAFLISAVFWRRRNVSTVDIETNSQQREQTKEDGEHTQPLIPRNEASQPDLASGETETNPTSSTSPSQPSATRALSTESAASPSTNGSTAGEDSSQVDSEQNANHQAYDQALKALQETGAVIIAGPERCGKTTLAQDLLNHFIEEGYSTETRLRDLTKWNPNARDLDKKCVFIFDEVFKAGDKTISQHTWVHWFRILRERHCPLVIIVQTSETKEEDVQAFSFLRNIPVVFAVGEKTKDSASKTMTEKEGKPRREVWHTTVDPSGKVGRTARGVKAYKEGEKWEEHKLDLVIFNLQENIGRGPEADENSVKKLLKAAGVSDSEVREVTCVTRLGEKKDWPPRPVKITVKTIETKLHIIEYARNSTTKVHIHPYTTERKIEKQRALFGRSG</sequence>
<feature type="compositionally biased region" description="Polar residues" evidence="5">
    <location>
        <begin position="221"/>
        <end position="239"/>
    </location>
</feature>
<dbReference type="SMART" id="SM00409">
    <property type="entry name" value="IG"/>
    <property type="match status" value="1"/>
</dbReference>
<evidence type="ECO:0000256" key="5">
    <source>
        <dbReference type="SAM" id="MobiDB-lite"/>
    </source>
</evidence>
<evidence type="ECO:0000313" key="9">
    <source>
        <dbReference type="Proteomes" id="UP001519460"/>
    </source>
</evidence>
<keyword evidence="9" id="KW-1185">Reference proteome</keyword>
<accession>A0ABD0JFN5</accession>
<comment type="caution">
    <text evidence="8">The sequence shown here is derived from an EMBL/GenBank/DDBJ whole genome shotgun (WGS) entry which is preliminary data.</text>
</comment>
<feature type="domain" description="Ig-like" evidence="7">
    <location>
        <begin position="5"/>
        <end position="123"/>
    </location>
</feature>
<dbReference type="Proteomes" id="UP001519460">
    <property type="component" value="Unassembled WGS sequence"/>
</dbReference>
<evidence type="ECO:0000259" key="7">
    <source>
        <dbReference type="PROSITE" id="PS50835"/>
    </source>
</evidence>
<dbReference type="SUPFAM" id="SSF48726">
    <property type="entry name" value="Immunoglobulin"/>
    <property type="match status" value="1"/>
</dbReference>
<dbReference type="PROSITE" id="PS50835">
    <property type="entry name" value="IG_LIKE"/>
    <property type="match status" value="1"/>
</dbReference>
<dbReference type="InterPro" id="IPR007110">
    <property type="entry name" value="Ig-like_dom"/>
</dbReference>
<evidence type="ECO:0000313" key="8">
    <source>
        <dbReference type="EMBL" id="KAK7473753.1"/>
    </source>
</evidence>
<dbReference type="Gene3D" id="3.40.50.300">
    <property type="entry name" value="P-loop containing nucleotide triphosphate hydrolases"/>
    <property type="match status" value="1"/>
</dbReference>
<feature type="region of interest" description="Disordered" evidence="5">
    <location>
        <begin position="276"/>
        <end position="346"/>
    </location>
</feature>
<dbReference type="InterPro" id="IPR051694">
    <property type="entry name" value="Immunoregulatory_rcpt-like"/>
</dbReference>
<feature type="compositionally biased region" description="Low complexity" evidence="5">
    <location>
        <begin position="204"/>
        <end position="220"/>
    </location>
</feature>
<proteinExistence type="predicted"/>
<feature type="region of interest" description="Disordered" evidence="5">
    <location>
        <begin position="170"/>
        <end position="239"/>
    </location>
</feature>
<dbReference type="InterPro" id="IPR003599">
    <property type="entry name" value="Ig_sub"/>
</dbReference>
<keyword evidence="3 6" id="KW-1133">Transmembrane helix</keyword>
<dbReference type="Gene3D" id="2.60.40.10">
    <property type="entry name" value="Immunoglobulins"/>
    <property type="match status" value="1"/>
</dbReference>
<dbReference type="PANTHER" id="PTHR15549">
    <property type="entry name" value="PAIRED IMMUNOGLOBULIN-LIKE TYPE 2 RECEPTOR"/>
    <property type="match status" value="1"/>
</dbReference>
<reference evidence="8 9" key="1">
    <citation type="journal article" date="2023" name="Sci. Data">
        <title>Genome assembly of the Korean intertidal mud-creeper Batillaria attramentaria.</title>
        <authorList>
            <person name="Patra A.K."/>
            <person name="Ho P.T."/>
            <person name="Jun S."/>
            <person name="Lee S.J."/>
            <person name="Kim Y."/>
            <person name="Won Y.J."/>
        </authorList>
    </citation>
    <scope>NUCLEOTIDE SEQUENCE [LARGE SCALE GENOMIC DNA]</scope>
    <source>
        <strain evidence="8">Wonlab-2016</strain>
    </source>
</reference>
<evidence type="ECO:0000256" key="6">
    <source>
        <dbReference type="SAM" id="Phobius"/>
    </source>
</evidence>
<dbReference type="GO" id="GO:0016020">
    <property type="term" value="C:membrane"/>
    <property type="evidence" value="ECO:0007669"/>
    <property type="project" value="UniProtKB-SubCell"/>
</dbReference>
<keyword evidence="4 6" id="KW-0472">Membrane</keyword>
<dbReference type="InterPro" id="IPR036179">
    <property type="entry name" value="Ig-like_dom_sf"/>
</dbReference>
<feature type="compositionally biased region" description="Low complexity" evidence="5">
    <location>
        <begin position="311"/>
        <end position="327"/>
    </location>
</feature>
<feature type="transmembrane region" description="Helical" evidence="6">
    <location>
        <begin position="130"/>
        <end position="156"/>
    </location>
</feature>
<evidence type="ECO:0000256" key="4">
    <source>
        <dbReference type="ARBA" id="ARBA00023136"/>
    </source>
</evidence>
<dbReference type="InterPro" id="IPR049050">
    <property type="entry name" value="nSTAND3"/>
</dbReference>
<dbReference type="Pfam" id="PF20720">
    <property type="entry name" value="nSTAND3"/>
    <property type="match status" value="1"/>
</dbReference>
<name>A0ABD0JFN5_9CAEN</name>
<dbReference type="AlphaFoldDB" id="A0ABD0JFN5"/>